<keyword evidence="2" id="KW-1185">Reference proteome</keyword>
<evidence type="ECO:0000313" key="2">
    <source>
        <dbReference type="Proteomes" id="UP001157502"/>
    </source>
</evidence>
<name>A0ACC2HFF0_DALPE</name>
<dbReference type="EMBL" id="CM055729">
    <property type="protein sequence ID" value="KAJ8014687.1"/>
    <property type="molecule type" value="Genomic_DNA"/>
</dbReference>
<dbReference type="Proteomes" id="UP001157502">
    <property type="component" value="Chromosome 2"/>
</dbReference>
<sequence length="67" mass="7409">MMQPMRDGRCEGSTPRCSSTCAVHIINVVCLGHDHTEKSCTHQEICTLLTSPGYKRLECQSAVSKQD</sequence>
<comment type="caution">
    <text evidence="1">The sequence shown here is derived from an EMBL/GenBank/DDBJ whole genome shotgun (WGS) entry which is preliminary data.</text>
</comment>
<proteinExistence type="predicted"/>
<reference evidence="1" key="1">
    <citation type="submission" date="2021-05" db="EMBL/GenBank/DDBJ databases">
        <authorList>
            <person name="Pan Q."/>
            <person name="Jouanno E."/>
            <person name="Zahm M."/>
            <person name="Klopp C."/>
            <person name="Cabau C."/>
            <person name="Louis A."/>
            <person name="Berthelot C."/>
            <person name="Parey E."/>
            <person name="Roest Crollius H."/>
            <person name="Montfort J."/>
            <person name="Robinson-Rechavi M."/>
            <person name="Bouchez O."/>
            <person name="Lampietro C."/>
            <person name="Lopez Roques C."/>
            <person name="Donnadieu C."/>
            <person name="Postlethwait J."/>
            <person name="Bobe J."/>
            <person name="Dillon D."/>
            <person name="Chandos A."/>
            <person name="von Hippel F."/>
            <person name="Guiguen Y."/>
        </authorList>
    </citation>
    <scope>NUCLEOTIDE SEQUENCE</scope>
    <source>
        <strain evidence="1">YG-Jan2019</strain>
    </source>
</reference>
<protein>
    <submittedName>
        <fullName evidence="1">Uncharacterized protein</fullName>
    </submittedName>
</protein>
<accession>A0ACC2HFF0</accession>
<organism evidence="1 2">
    <name type="scientific">Dallia pectoralis</name>
    <name type="common">Alaska blackfish</name>
    <dbReference type="NCBI Taxonomy" id="75939"/>
    <lineage>
        <taxon>Eukaryota</taxon>
        <taxon>Metazoa</taxon>
        <taxon>Chordata</taxon>
        <taxon>Craniata</taxon>
        <taxon>Vertebrata</taxon>
        <taxon>Euteleostomi</taxon>
        <taxon>Actinopterygii</taxon>
        <taxon>Neopterygii</taxon>
        <taxon>Teleostei</taxon>
        <taxon>Protacanthopterygii</taxon>
        <taxon>Esociformes</taxon>
        <taxon>Umbridae</taxon>
        <taxon>Dallia</taxon>
    </lineage>
</organism>
<gene>
    <name evidence="1" type="ORF">DPEC_G00018240</name>
</gene>
<evidence type="ECO:0000313" key="1">
    <source>
        <dbReference type="EMBL" id="KAJ8014687.1"/>
    </source>
</evidence>